<comment type="caution">
    <text evidence="1">The sequence shown here is derived from an EMBL/GenBank/DDBJ whole genome shotgun (WGS) entry which is preliminary data.</text>
</comment>
<gene>
    <name evidence="1" type="ORF">JCM19231_304</name>
</gene>
<dbReference type="Proteomes" id="UP000031671">
    <property type="component" value="Unassembled WGS sequence"/>
</dbReference>
<dbReference type="AlphaFoldDB" id="A0A0B8NW23"/>
<name>A0A0B8NW23_9VIBR</name>
<evidence type="ECO:0000313" key="1">
    <source>
        <dbReference type="EMBL" id="GAM56477.1"/>
    </source>
</evidence>
<reference evidence="1 2" key="1">
    <citation type="submission" date="2015-01" db="EMBL/GenBank/DDBJ databases">
        <title>Vibrio sp. C1 JCM 19231 whole genome shotgun sequence.</title>
        <authorList>
            <person name="Sawabe T."/>
            <person name="Meirelles P."/>
            <person name="Feng G."/>
            <person name="Sayaka M."/>
            <person name="Hattori M."/>
            <person name="Ohkuma M."/>
        </authorList>
    </citation>
    <scope>NUCLEOTIDE SEQUENCE [LARGE SCALE GENOMIC DNA]</scope>
    <source>
        <strain evidence="2">JCM 19231</strain>
    </source>
</reference>
<proteinExistence type="predicted"/>
<sequence>MIVASSYIQLFPAQQKVQPASYFDVEVADRFIPTSDNRVYVTNISGETRIFPRYHLQLSQAAKWSVDGTDYVMTFSNSSNLPVVVEVAPESNPSQMQLLKEVDNNLVLKHQDHRIVMQQIMVSDGAKLGPFTQPNTMMTWEQAKGMYPNALVYLVDFNESLIDENAEINSSLYPDTLALESDRAAPDGKQEVYGYNNGEQQVAFHPHFAESNHGTIISIGDELLQIGTDGDVVQLFDFVTGKQKHVHNGVYLDVWSHFFPDSALITYN</sequence>
<accession>A0A0B8NW23</accession>
<dbReference type="SUPFAM" id="SSF69304">
    <property type="entry name" value="Tricorn protease N-terminal domain"/>
    <property type="match status" value="1"/>
</dbReference>
<organism evidence="1 2">
    <name type="scientific">Vibrio ishigakensis</name>
    <dbReference type="NCBI Taxonomy" id="1481914"/>
    <lineage>
        <taxon>Bacteria</taxon>
        <taxon>Pseudomonadati</taxon>
        <taxon>Pseudomonadota</taxon>
        <taxon>Gammaproteobacteria</taxon>
        <taxon>Vibrionales</taxon>
        <taxon>Vibrionaceae</taxon>
        <taxon>Vibrio</taxon>
    </lineage>
</organism>
<evidence type="ECO:0000313" key="2">
    <source>
        <dbReference type="Proteomes" id="UP000031671"/>
    </source>
</evidence>
<keyword evidence="2" id="KW-1185">Reference proteome</keyword>
<protein>
    <submittedName>
        <fullName evidence="1">Uncharacterized protein</fullName>
    </submittedName>
</protein>
<reference evidence="1 2" key="2">
    <citation type="submission" date="2015-01" db="EMBL/GenBank/DDBJ databases">
        <authorList>
            <consortium name="NBRP consortium"/>
            <person name="Sawabe T."/>
            <person name="Meirelles P."/>
            <person name="Feng G."/>
            <person name="Sayaka M."/>
            <person name="Hattori M."/>
            <person name="Ohkuma M."/>
        </authorList>
    </citation>
    <scope>NUCLEOTIDE SEQUENCE [LARGE SCALE GENOMIC DNA]</scope>
    <source>
        <strain evidence="2">JCM 19231</strain>
    </source>
</reference>
<dbReference type="EMBL" id="BBRZ01000030">
    <property type="protein sequence ID" value="GAM56477.1"/>
    <property type="molecule type" value="Genomic_DNA"/>
</dbReference>